<sequence length="674" mass="72187">MTARPPRFLVWVSAGVVAAGVTMSVVGALRTGISWDEPFHVMRLRNLFEHGWFSVDWSTDAGGSIAGDNNTLVYGPVMMLLLHGLCVLVGVEDWNAVATSPTAYDVRHLGVVIIGLVGTAAASGITRILLRSWSWAAVTAGVLFALPMWTGHVMFNIKDVPVASGYTLMTLALLAMVTPTQARRSWRVTGLVLGAVLMVGTRPAMWSALVLGVAIVGCGWMVIRRSRAAEGEVRPAWGEALTGLAAAWAILAVIYPNVFAHPSMLLRSASQSASFRENDAWGYLYIPFHLAAQFPLLLQGLAAIGLWVAIRAALRRQDRDPVLSTQLTLVLAQVLALPLLAFAKNSDLYNGLRQLLFASPAWAVLVTLGMAHLLGWAVHRTRLVGGIAALSLVLPVADQATLFPYQYTYFNPALDATGAHVDSDYWRTSVPELLPAIPTDGQVICGPTRSTQIGQSPADDEEATIAGRYSSDSSVDCRVDPLGPLSSPWTALGLPLGDTLPRDEFYVVIDRDHALPSNCTQLASVTRHRHWRQVSMTYLARCRLAPSPIGDGVAFVRPEGENMAPALWAYAPEGWVMRETASAIDAAGPSASLTFRAPEACRRRACALELRGEAGPDLGVALNDVPVPVDVKADEVTVPLPAGVTAAWVTFTSTTGAPLGLRVHTIRVIPTGVG</sequence>
<feature type="transmembrane region" description="Helical" evidence="1">
    <location>
        <begin position="235"/>
        <end position="255"/>
    </location>
</feature>
<accession>A0ABZ0ZRA5</accession>
<feature type="transmembrane region" description="Helical" evidence="1">
    <location>
        <begin position="109"/>
        <end position="129"/>
    </location>
</feature>
<evidence type="ECO:0000313" key="3">
    <source>
        <dbReference type="Proteomes" id="UP001327225"/>
    </source>
</evidence>
<dbReference type="Proteomes" id="UP001327225">
    <property type="component" value="Chromosome"/>
</dbReference>
<keyword evidence="1" id="KW-0812">Transmembrane</keyword>
<dbReference type="RefSeq" id="WP_322937307.1">
    <property type="nucleotide sequence ID" value="NZ_CP141059.1"/>
</dbReference>
<feature type="transmembrane region" description="Helical" evidence="1">
    <location>
        <begin position="322"/>
        <end position="343"/>
    </location>
</feature>
<feature type="transmembrane region" description="Helical" evidence="1">
    <location>
        <begin position="383"/>
        <end position="405"/>
    </location>
</feature>
<dbReference type="EMBL" id="CP141059">
    <property type="protein sequence ID" value="WQQ26309.1"/>
    <property type="molecule type" value="Genomic_DNA"/>
</dbReference>
<keyword evidence="3" id="KW-1185">Reference proteome</keyword>
<proteinExistence type="predicted"/>
<organism evidence="2 3">
    <name type="scientific">Nocardioides bizhenqiangii</name>
    <dbReference type="NCBI Taxonomy" id="3095076"/>
    <lineage>
        <taxon>Bacteria</taxon>
        <taxon>Bacillati</taxon>
        <taxon>Actinomycetota</taxon>
        <taxon>Actinomycetes</taxon>
        <taxon>Propionibacteriales</taxon>
        <taxon>Nocardioidaceae</taxon>
        <taxon>Nocardioides</taxon>
    </lineage>
</organism>
<name>A0ABZ0ZRA5_9ACTN</name>
<feature type="transmembrane region" description="Helical" evidence="1">
    <location>
        <begin position="203"/>
        <end position="223"/>
    </location>
</feature>
<keyword evidence="1" id="KW-0472">Membrane</keyword>
<gene>
    <name evidence="2" type="ORF">SHK19_20405</name>
</gene>
<evidence type="ECO:0000313" key="2">
    <source>
        <dbReference type="EMBL" id="WQQ26309.1"/>
    </source>
</evidence>
<feature type="transmembrane region" description="Helical" evidence="1">
    <location>
        <begin position="162"/>
        <end position="183"/>
    </location>
</feature>
<feature type="transmembrane region" description="Helical" evidence="1">
    <location>
        <begin position="135"/>
        <end position="155"/>
    </location>
</feature>
<feature type="transmembrane region" description="Helical" evidence="1">
    <location>
        <begin position="284"/>
        <end position="310"/>
    </location>
</feature>
<evidence type="ECO:0008006" key="4">
    <source>
        <dbReference type="Google" id="ProtNLM"/>
    </source>
</evidence>
<feature type="transmembrane region" description="Helical" evidence="1">
    <location>
        <begin position="355"/>
        <end position="376"/>
    </location>
</feature>
<protein>
    <recommendedName>
        <fullName evidence="4">Glycosyltransferase RgtA/B/C/D-like domain-containing protein</fullName>
    </recommendedName>
</protein>
<feature type="transmembrane region" description="Helical" evidence="1">
    <location>
        <begin position="77"/>
        <end position="97"/>
    </location>
</feature>
<reference evidence="3" key="1">
    <citation type="submission" date="2023-12" db="EMBL/GenBank/DDBJ databases">
        <title>Novel species in genus Nocardioides.</title>
        <authorList>
            <person name="Zhou H."/>
        </authorList>
    </citation>
    <scope>NUCLEOTIDE SEQUENCE [LARGE SCALE GENOMIC DNA]</scope>
    <source>
        <strain evidence="3">HM61</strain>
    </source>
</reference>
<keyword evidence="1" id="KW-1133">Transmembrane helix</keyword>
<evidence type="ECO:0000256" key="1">
    <source>
        <dbReference type="SAM" id="Phobius"/>
    </source>
</evidence>